<protein>
    <recommendedName>
        <fullName evidence="5">DUF974 domain protein</fullName>
    </recommendedName>
</protein>
<dbReference type="InterPro" id="IPR055427">
    <property type="entry name" value="TRAPPC13_N"/>
</dbReference>
<feature type="domain" description="Trafficking protein particle complex subunit 13 N-terminal" evidence="1">
    <location>
        <begin position="16"/>
        <end position="191"/>
    </location>
</feature>
<organism evidence="3 4">
    <name type="scientific">Exophiala mesophila</name>
    <name type="common">Black yeast-like fungus</name>
    <dbReference type="NCBI Taxonomy" id="212818"/>
    <lineage>
        <taxon>Eukaryota</taxon>
        <taxon>Fungi</taxon>
        <taxon>Dikarya</taxon>
        <taxon>Ascomycota</taxon>
        <taxon>Pezizomycotina</taxon>
        <taxon>Eurotiomycetes</taxon>
        <taxon>Chaetothyriomycetidae</taxon>
        <taxon>Chaetothyriales</taxon>
        <taxon>Herpotrichiellaceae</taxon>
        <taxon>Exophiala</taxon>
    </lineage>
</organism>
<feature type="domain" description="Trafficking protein particle complex subunit 13 middle" evidence="2">
    <location>
        <begin position="228"/>
        <end position="334"/>
    </location>
</feature>
<dbReference type="PANTHER" id="PTHR13134:SF3">
    <property type="entry name" value="TRAFFICKING PROTEIN PARTICLE COMPLEX SUBUNIT 13"/>
    <property type="match status" value="1"/>
</dbReference>
<name>A0A438NJL1_EXOME</name>
<dbReference type="InterPro" id="IPR010378">
    <property type="entry name" value="TRAPPC13"/>
</dbReference>
<evidence type="ECO:0000259" key="2">
    <source>
        <dbReference type="Pfam" id="PF23647"/>
    </source>
</evidence>
<comment type="caution">
    <text evidence="3">The sequence shown here is derived from an EMBL/GenBank/DDBJ whole genome shotgun (WGS) entry which is preliminary data.</text>
</comment>
<reference evidence="3 4" key="1">
    <citation type="submission" date="2017-03" db="EMBL/GenBank/DDBJ databases">
        <title>Genomes of endolithic fungi from Antarctica.</title>
        <authorList>
            <person name="Coleine C."/>
            <person name="Masonjones S."/>
            <person name="Stajich J.E."/>
        </authorList>
    </citation>
    <scope>NUCLEOTIDE SEQUENCE [LARGE SCALE GENOMIC DNA]</scope>
    <source>
        <strain evidence="3 4">CCFEE 6314</strain>
    </source>
</reference>
<dbReference type="Pfam" id="PF06159">
    <property type="entry name" value="TRAPPC13_N"/>
    <property type="match status" value="1"/>
</dbReference>
<proteinExistence type="predicted"/>
<accession>A0A438NJL1</accession>
<evidence type="ECO:0008006" key="5">
    <source>
        <dbReference type="Google" id="ProtNLM"/>
    </source>
</evidence>
<evidence type="ECO:0000313" key="4">
    <source>
        <dbReference type="Proteomes" id="UP000288859"/>
    </source>
</evidence>
<dbReference type="InterPro" id="IPR055429">
    <property type="entry name" value="TRAPPC13_M"/>
</dbReference>
<sequence length="340" mass="37183">MARPRADTGNYPKEPHSVSLKVLRLSRPSLVQQHALLPRDSDVRIPHTASLAYPSETSDPEFALSNNLSLPPSFGSAHVGETFSCALCANNEIIPGSTTTTTTKTVTGTKILAEMQTPTQSVPLELEAADGLDFSEETMPGESLQRIIRYDLKEEGNHVLAVNLSYTETTSGDGSATSGRARSFRKLYQFLAQPCISVRTKATELAPREVPDKSHGPYGRLPLLRYALEAQLENVSDSTIVLEDAKLQTKSPFKSTSLNWDAEQHEGADIDNPILNPRDVMQVAFVVQQIQGETNGLEELKATLRRDGRAVLGQLAIQWRTSMGEKGSLSTGNLLTRRRG</sequence>
<evidence type="ECO:0000313" key="3">
    <source>
        <dbReference type="EMBL" id="RVX75926.1"/>
    </source>
</evidence>
<gene>
    <name evidence="3" type="ORF">B0A52_00283</name>
</gene>
<dbReference type="Proteomes" id="UP000288859">
    <property type="component" value="Unassembled WGS sequence"/>
</dbReference>
<dbReference type="GO" id="GO:1990072">
    <property type="term" value="C:TRAPPIII protein complex"/>
    <property type="evidence" value="ECO:0007669"/>
    <property type="project" value="TreeGrafter"/>
</dbReference>
<dbReference type="PANTHER" id="PTHR13134">
    <property type="entry name" value="TRAFFICKING PROTEIN PARTICLE COMPLEX SUBUNIT 13"/>
    <property type="match status" value="1"/>
</dbReference>
<dbReference type="AlphaFoldDB" id="A0A438NJL1"/>
<dbReference type="VEuPathDB" id="FungiDB:PV10_01703"/>
<dbReference type="Pfam" id="PF23647">
    <property type="entry name" value="TRAPPC13_M"/>
    <property type="match status" value="1"/>
</dbReference>
<evidence type="ECO:0000259" key="1">
    <source>
        <dbReference type="Pfam" id="PF06159"/>
    </source>
</evidence>
<dbReference type="OrthoDB" id="10250284at2759"/>
<dbReference type="EMBL" id="NAJM01000001">
    <property type="protein sequence ID" value="RVX75926.1"/>
    <property type="molecule type" value="Genomic_DNA"/>
</dbReference>